<dbReference type="OrthoDB" id="6959at10239"/>
<organism evidence="1 2">
    <name type="scientific">Pseudomonas phage phi12</name>
    <dbReference type="NCBI Taxonomy" id="161736"/>
    <lineage>
        <taxon>Viruses</taxon>
        <taxon>Riboviria</taxon>
        <taxon>Orthornavirae</taxon>
        <taxon>Duplornaviricota</taxon>
        <taxon>Vidaverviricetes</taxon>
        <taxon>Mindivirales</taxon>
        <taxon>Cystoviridae</taxon>
        <taxon>Betacystovirus</taxon>
        <taxon>Betacystovirus phi12</taxon>
        <taxon>Cystovirus phi12</taxon>
    </lineage>
</organism>
<protein>
    <submittedName>
        <fullName evidence="1">Host attachment protein P3a</fullName>
    </submittedName>
</protein>
<dbReference type="Proteomes" id="UP000001051">
    <property type="component" value="Genome"/>
</dbReference>
<accession>Q94ML2</accession>
<evidence type="ECO:0000313" key="2">
    <source>
        <dbReference type="Proteomes" id="UP000001051"/>
    </source>
</evidence>
<reference evidence="2" key="2">
    <citation type="journal article" date="2002" name="Virology">
        <title>Characterization of phi12, a bacteriophage related to phi6: nucleotide sequence of the large double-stranded RNA.</title>
        <authorList>
            <person name="Gottlieb P."/>
            <person name="Potgieter C."/>
            <person name="Wei H."/>
            <person name="Toporovsky I."/>
        </authorList>
    </citation>
    <scope>NUCLEOTIDE SEQUENCE [LARGE SCALE GENOMIC DNA]</scope>
</reference>
<sequence>MLLRRTAQVVVPPGSPSAIVTGQTLNVLRNTVGSPQYNKGAQLLTGWETEADGQTVNVQSFEQKWGDSTISFVDGGRFIAELNSTTTSTTRLPCMPRMIHVPGQFIASTSPLAIDMAEEEDQMINVLRQAGFTVTENDFWKLPCYVYRMTNLTVKKLFGDDFAPLFDFARMFRRYGPGELMLQALQHDSDKRHLMSLSDIVGVKVESAGDELGTLLDALELGSFTELVSLLNMVNAMTSMRFAKVLTTAKDEAGVGMTLYYAMMDAAYLCSLPLDMVQAFGAGDSTGKVTLNTFEGVVIPQLEIQIREEDKIHIPTLRSITAGAYESMQKARLLYRMMLVVRFMEYRGYPLTVDTTLKSTDRRQFFELLM</sequence>
<dbReference type="RefSeq" id="NP_690832.1">
    <property type="nucleotide sequence ID" value="NC_004175.1"/>
</dbReference>
<proteinExistence type="predicted"/>
<dbReference type="EMBL" id="AY039807">
    <property type="protein sequence ID" value="AAK74124.1"/>
    <property type="molecule type" value="Genomic_RNA"/>
</dbReference>
<name>Q94ML2_9VIRU</name>
<reference evidence="1 2" key="1">
    <citation type="journal article" date="2002" name="Virology">
        <title>Characterization of phi 12, a bacteriophage related to phi 6: nucleotide sequence of the small and middle double-stranded RNA.</title>
        <authorList>
            <person name="Gottlieb P."/>
            <person name="Wei H."/>
            <person name="Potgieter C."/>
            <person name="Toporovsky I."/>
        </authorList>
    </citation>
    <scope>NUCLEOTIDE SEQUENCE [LARGE SCALE GENOMIC DNA]</scope>
</reference>
<dbReference type="KEGG" id="vg:984334"/>
<keyword evidence="2" id="KW-1185">Reference proteome</keyword>
<evidence type="ECO:0000313" key="1">
    <source>
        <dbReference type="EMBL" id="AAK74124.1"/>
    </source>
</evidence>
<gene>
    <name evidence="1" type="primary">3a</name>
</gene>